<name>X1HN74_9ZZZZ</name>
<accession>X1HN74</accession>
<sequence>MGDYQSINFFHFIFLFISLDGTTNYMLTKLGEEIRKKITPRIKESIPTNSRERMSFIQEEISKRKLFSKNEYAIKTWTERYFLVTQKFYTM</sequence>
<organism evidence="2">
    <name type="scientific">marine sediment metagenome</name>
    <dbReference type="NCBI Taxonomy" id="412755"/>
    <lineage>
        <taxon>unclassified sequences</taxon>
        <taxon>metagenomes</taxon>
        <taxon>ecological metagenomes</taxon>
    </lineage>
</organism>
<dbReference type="EMBL" id="BARU01031165">
    <property type="protein sequence ID" value="GAH71576.1"/>
    <property type="molecule type" value="Genomic_DNA"/>
</dbReference>
<reference evidence="2" key="1">
    <citation type="journal article" date="2014" name="Front. Microbiol.">
        <title>High frequency of phylogenetically diverse reductive dehalogenase-homologous genes in deep subseafloor sedimentary metagenomes.</title>
        <authorList>
            <person name="Kawai M."/>
            <person name="Futagami T."/>
            <person name="Toyoda A."/>
            <person name="Takaki Y."/>
            <person name="Nishi S."/>
            <person name="Hori S."/>
            <person name="Arai W."/>
            <person name="Tsubouchi T."/>
            <person name="Morono Y."/>
            <person name="Uchiyama I."/>
            <person name="Ito T."/>
            <person name="Fujiyama A."/>
            <person name="Inagaki F."/>
            <person name="Takami H."/>
        </authorList>
    </citation>
    <scope>NUCLEOTIDE SEQUENCE</scope>
    <source>
        <strain evidence="2">Expedition CK06-06</strain>
    </source>
</reference>
<keyword evidence="1" id="KW-1133">Transmembrane helix</keyword>
<comment type="caution">
    <text evidence="2">The sequence shown here is derived from an EMBL/GenBank/DDBJ whole genome shotgun (WGS) entry which is preliminary data.</text>
</comment>
<evidence type="ECO:0000313" key="2">
    <source>
        <dbReference type="EMBL" id="GAH71576.1"/>
    </source>
</evidence>
<keyword evidence="1" id="KW-0472">Membrane</keyword>
<protein>
    <submittedName>
        <fullName evidence="2">Uncharacterized protein</fullName>
    </submittedName>
</protein>
<evidence type="ECO:0000256" key="1">
    <source>
        <dbReference type="SAM" id="Phobius"/>
    </source>
</evidence>
<dbReference type="AlphaFoldDB" id="X1HN74"/>
<feature type="non-terminal residue" evidence="2">
    <location>
        <position position="91"/>
    </location>
</feature>
<gene>
    <name evidence="2" type="ORF">S03H2_49331</name>
</gene>
<proteinExistence type="predicted"/>
<feature type="transmembrane region" description="Helical" evidence="1">
    <location>
        <begin position="6"/>
        <end position="27"/>
    </location>
</feature>
<keyword evidence="1" id="KW-0812">Transmembrane</keyword>